<dbReference type="GO" id="GO:0005737">
    <property type="term" value="C:cytoplasm"/>
    <property type="evidence" value="ECO:0007669"/>
    <property type="project" value="TreeGrafter"/>
</dbReference>
<comment type="caution">
    <text evidence="9">The sequence shown here is derived from an EMBL/GenBank/DDBJ whole genome shotgun (WGS) entry which is preliminary data.</text>
</comment>
<dbReference type="EC" id="2.7.4.9" evidence="7"/>
<dbReference type="Pfam" id="PF02223">
    <property type="entry name" value="Thymidylate_kin"/>
    <property type="match status" value="1"/>
</dbReference>
<keyword evidence="6 7" id="KW-0067">ATP-binding</keyword>
<dbReference type="Proteomes" id="UP000005824">
    <property type="component" value="Unassembled WGS sequence"/>
</dbReference>
<evidence type="ECO:0000256" key="6">
    <source>
        <dbReference type="ARBA" id="ARBA00022840"/>
    </source>
</evidence>
<evidence type="ECO:0000313" key="9">
    <source>
        <dbReference type="EMBL" id="EDY16092.1"/>
    </source>
</evidence>
<dbReference type="EMBL" id="ABVL01000040">
    <property type="protein sequence ID" value="EDY16092.1"/>
    <property type="molecule type" value="Genomic_DNA"/>
</dbReference>
<name>B4DBR3_9BACT</name>
<keyword evidence="10" id="KW-1185">Reference proteome</keyword>
<evidence type="ECO:0000313" key="10">
    <source>
        <dbReference type="Proteomes" id="UP000005824"/>
    </source>
</evidence>
<dbReference type="CDD" id="cd01672">
    <property type="entry name" value="TMPK"/>
    <property type="match status" value="1"/>
</dbReference>
<comment type="catalytic activity">
    <reaction evidence="7">
        <text>dTMP + ATP = dTDP + ADP</text>
        <dbReference type="Rhea" id="RHEA:13517"/>
        <dbReference type="ChEBI" id="CHEBI:30616"/>
        <dbReference type="ChEBI" id="CHEBI:58369"/>
        <dbReference type="ChEBI" id="CHEBI:63528"/>
        <dbReference type="ChEBI" id="CHEBI:456216"/>
        <dbReference type="EC" id="2.7.4.9"/>
    </reaction>
</comment>
<keyword evidence="3 7" id="KW-0545">Nucleotide biosynthesis</keyword>
<dbReference type="InParanoid" id="B4DBR3"/>
<dbReference type="Gene3D" id="3.40.50.300">
    <property type="entry name" value="P-loop containing nucleotide triphosphate hydrolases"/>
    <property type="match status" value="1"/>
</dbReference>
<reference evidence="9 10" key="1">
    <citation type="journal article" date="2011" name="J. Bacteriol.">
        <title>Genome sequence of Chthoniobacter flavus Ellin428, an aerobic heterotrophic soil bacterium.</title>
        <authorList>
            <person name="Kant R."/>
            <person name="van Passel M.W."/>
            <person name="Palva A."/>
            <person name="Lucas S."/>
            <person name="Lapidus A."/>
            <person name="Glavina Del Rio T."/>
            <person name="Dalin E."/>
            <person name="Tice H."/>
            <person name="Bruce D."/>
            <person name="Goodwin L."/>
            <person name="Pitluck S."/>
            <person name="Larimer F.W."/>
            <person name="Land M.L."/>
            <person name="Hauser L."/>
            <person name="Sangwan P."/>
            <person name="de Vos W.M."/>
            <person name="Janssen P.H."/>
            <person name="Smidt H."/>
        </authorList>
    </citation>
    <scope>NUCLEOTIDE SEQUENCE [LARGE SCALE GENOMIC DNA]</scope>
    <source>
        <strain evidence="9 10">Ellin428</strain>
    </source>
</reference>
<proteinExistence type="inferred from homology"/>
<keyword evidence="2 7" id="KW-0808">Transferase</keyword>
<keyword evidence="5 7" id="KW-0418">Kinase</keyword>
<dbReference type="PANTHER" id="PTHR10344">
    <property type="entry name" value="THYMIDYLATE KINASE"/>
    <property type="match status" value="1"/>
</dbReference>
<evidence type="ECO:0000256" key="5">
    <source>
        <dbReference type="ARBA" id="ARBA00022777"/>
    </source>
</evidence>
<dbReference type="HAMAP" id="MF_00165">
    <property type="entry name" value="Thymidylate_kinase"/>
    <property type="match status" value="1"/>
</dbReference>
<dbReference type="GO" id="GO:0006235">
    <property type="term" value="P:dTTP biosynthetic process"/>
    <property type="evidence" value="ECO:0007669"/>
    <property type="project" value="UniProtKB-UniRule"/>
</dbReference>
<evidence type="ECO:0000256" key="3">
    <source>
        <dbReference type="ARBA" id="ARBA00022727"/>
    </source>
</evidence>
<evidence type="ECO:0000256" key="2">
    <source>
        <dbReference type="ARBA" id="ARBA00022679"/>
    </source>
</evidence>
<dbReference type="GO" id="GO:0006233">
    <property type="term" value="P:dTDP biosynthetic process"/>
    <property type="evidence" value="ECO:0007669"/>
    <property type="project" value="InterPro"/>
</dbReference>
<dbReference type="InterPro" id="IPR027417">
    <property type="entry name" value="P-loop_NTPase"/>
</dbReference>
<comment type="function">
    <text evidence="7">Phosphorylation of dTMP to form dTDP in both de novo and salvage pathways of dTTP synthesis.</text>
</comment>
<dbReference type="GO" id="GO:0006227">
    <property type="term" value="P:dUDP biosynthetic process"/>
    <property type="evidence" value="ECO:0007669"/>
    <property type="project" value="TreeGrafter"/>
</dbReference>
<organism evidence="9 10">
    <name type="scientific">Chthoniobacter flavus Ellin428</name>
    <dbReference type="NCBI Taxonomy" id="497964"/>
    <lineage>
        <taxon>Bacteria</taxon>
        <taxon>Pseudomonadati</taxon>
        <taxon>Verrucomicrobiota</taxon>
        <taxon>Spartobacteria</taxon>
        <taxon>Chthoniobacterales</taxon>
        <taxon>Chthoniobacteraceae</taxon>
        <taxon>Chthoniobacter</taxon>
    </lineage>
</organism>
<gene>
    <name evidence="7" type="primary">tmk</name>
    <name evidence="9" type="ORF">CfE428DRAFT_6354</name>
</gene>
<dbReference type="STRING" id="497964.CfE428DRAFT_6354"/>
<evidence type="ECO:0000256" key="7">
    <source>
        <dbReference type="HAMAP-Rule" id="MF_00165"/>
    </source>
</evidence>
<evidence type="ECO:0000259" key="8">
    <source>
        <dbReference type="Pfam" id="PF02223"/>
    </source>
</evidence>
<sequence length="245" mass="28343">MNPAFRLQFAPDSGLSSVVVTPKRNYSGKLLAVEGLDGSGKSTQIYLVKRWLELEGYRVFFTEWNSSILVKKSTSKGKKRQLLTPTTFSLIHATDFADRYERQILPLLRAGYLVLCDRYIFTALARDAVRGVDRDWVEQLYSFAVLPDITLYFRVPLETSLNRILEGRPALKYHEAGLDMGWSTDPYESFRIFQGKVYAEYESMREKFGFVPVDATEEIHVQQAKVRNLIKEKIDLPTYRRRPCH</sequence>
<keyword evidence="4 7" id="KW-0547">Nucleotide-binding</keyword>
<feature type="binding site" evidence="7">
    <location>
        <begin position="35"/>
        <end position="42"/>
    </location>
    <ligand>
        <name>ATP</name>
        <dbReference type="ChEBI" id="CHEBI:30616"/>
    </ligand>
</feature>
<feature type="domain" description="Thymidylate kinase-like" evidence="8">
    <location>
        <begin position="33"/>
        <end position="169"/>
    </location>
</feature>
<dbReference type="GO" id="GO:0005524">
    <property type="term" value="F:ATP binding"/>
    <property type="evidence" value="ECO:0007669"/>
    <property type="project" value="UniProtKB-UniRule"/>
</dbReference>
<dbReference type="GO" id="GO:0004798">
    <property type="term" value="F:dTMP kinase activity"/>
    <property type="evidence" value="ECO:0007669"/>
    <property type="project" value="UniProtKB-UniRule"/>
</dbReference>
<dbReference type="InterPro" id="IPR039430">
    <property type="entry name" value="Thymidylate_kin-like_dom"/>
</dbReference>
<dbReference type="PANTHER" id="PTHR10344:SF1">
    <property type="entry name" value="THYMIDYLATE KINASE"/>
    <property type="match status" value="1"/>
</dbReference>
<dbReference type="SUPFAM" id="SSF52540">
    <property type="entry name" value="P-loop containing nucleoside triphosphate hydrolases"/>
    <property type="match status" value="1"/>
</dbReference>
<dbReference type="eggNOG" id="COG0125">
    <property type="taxonomic scope" value="Bacteria"/>
</dbReference>
<comment type="similarity">
    <text evidence="1 7">Belongs to the thymidylate kinase family.</text>
</comment>
<dbReference type="InterPro" id="IPR018094">
    <property type="entry name" value="Thymidylate_kinase"/>
</dbReference>
<accession>B4DBR3</accession>
<dbReference type="AlphaFoldDB" id="B4DBR3"/>
<evidence type="ECO:0000256" key="1">
    <source>
        <dbReference type="ARBA" id="ARBA00009776"/>
    </source>
</evidence>
<dbReference type="NCBIfam" id="TIGR00041">
    <property type="entry name" value="DTMP_kinase"/>
    <property type="match status" value="1"/>
</dbReference>
<evidence type="ECO:0000256" key="4">
    <source>
        <dbReference type="ARBA" id="ARBA00022741"/>
    </source>
</evidence>
<protein>
    <recommendedName>
        <fullName evidence="7">Thymidylate kinase</fullName>
        <ecNumber evidence="7">2.7.4.9</ecNumber>
    </recommendedName>
    <alternativeName>
        <fullName evidence="7">dTMP kinase</fullName>
    </alternativeName>
</protein>